<comment type="caution">
    <text evidence="1">The sequence shown here is derived from an EMBL/GenBank/DDBJ whole genome shotgun (WGS) entry which is preliminary data.</text>
</comment>
<accession>A0AAJ1CWR9</accession>
<protein>
    <submittedName>
        <fullName evidence="1">Uncharacterized protein</fullName>
    </submittedName>
</protein>
<dbReference type="EMBL" id="JANFVX010000002">
    <property type="protein sequence ID" value="MCW0342970.1"/>
    <property type="molecule type" value="Genomic_DNA"/>
</dbReference>
<evidence type="ECO:0000313" key="2">
    <source>
        <dbReference type="Proteomes" id="UP001208888"/>
    </source>
</evidence>
<evidence type="ECO:0000313" key="1">
    <source>
        <dbReference type="EMBL" id="MCW0342970.1"/>
    </source>
</evidence>
<proteinExistence type="predicted"/>
<name>A0AAJ1CWR9_PANAN</name>
<gene>
    <name evidence="1" type="ORF">NB703_001063</name>
</gene>
<dbReference type="Proteomes" id="UP001208888">
    <property type="component" value="Unassembled WGS sequence"/>
</dbReference>
<reference evidence="1" key="1">
    <citation type="submission" date="2022-06" db="EMBL/GenBank/DDBJ databases">
        <title>Dynamics of rice microbiomes reveals core vertical transmitted seed endophytes.</title>
        <authorList>
            <person name="Liao K."/>
            <person name="Zhang X."/>
        </authorList>
    </citation>
    <scope>NUCLEOTIDE SEQUENCE</scope>
    <source>
        <strain evidence="1">JT1-17</strain>
    </source>
</reference>
<dbReference type="AlphaFoldDB" id="A0AAJ1CWR9"/>
<organism evidence="1 2">
    <name type="scientific">Pantoea ananas</name>
    <name type="common">Erwinia uredovora</name>
    <dbReference type="NCBI Taxonomy" id="553"/>
    <lineage>
        <taxon>Bacteria</taxon>
        <taxon>Pseudomonadati</taxon>
        <taxon>Pseudomonadota</taxon>
        <taxon>Gammaproteobacteria</taxon>
        <taxon>Enterobacterales</taxon>
        <taxon>Erwiniaceae</taxon>
        <taxon>Pantoea</taxon>
    </lineage>
</organism>
<sequence length="33" mass="4014">MKFKFHLWLFQIKNEINVTHLKNIRQGMSVKAL</sequence>